<reference evidence="2 3" key="1">
    <citation type="journal article" date="2022" name="Nat. Plants">
        <title>Genomes of leafy and leafless Platanthera orchids illuminate the evolution of mycoheterotrophy.</title>
        <authorList>
            <person name="Li M.H."/>
            <person name="Liu K.W."/>
            <person name="Li Z."/>
            <person name="Lu H.C."/>
            <person name="Ye Q.L."/>
            <person name="Zhang D."/>
            <person name="Wang J.Y."/>
            <person name="Li Y.F."/>
            <person name="Zhong Z.M."/>
            <person name="Liu X."/>
            <person name="Yu X."/>
            <person name="Liu D.K."/>
            <person name="Tu X.D."/>
            <person name="Liu B."/>
            <person name="Hao Y."/>
            <person name="Liao X.Y."/>
            <person name="Jiang Y.T."/>
            <person name="Sun W.H."/>
            <person name="Chen J."/>
            <person name="Chen Y.Q."/>
            <person name="Ai Y."/>
            <person name="Zhai J.W."/>
            <person name="Wu S.S."/>
            <person name="Zhou Z."/>
            <person name="Hsiao Y.Y."/>
            <person name="Wu W.L."/>
            <person name="Chen Y.Y."/>
            <person name="Lin Y.F."/>
            <person name="Hsu J.L."/>
            <person name="Li C.Y."/>
            <person name="Wang Z.W."/>
            <person name="Zhao X."/>
            <person name="Zhong W.Y."/>
            <person name="Ma X.K."/>
            <person name="Ma L."/>
            <person name="Huang J."/>
            <person name="Chen G.Z."/>
            <person name="Huang M.Z."/>
            <person name="Huang L."/>
            <person name="Peng D.H."/>
            <person name="Luo Y.B."/>
            <person name="Zou S.Q."/>
            <person name="Chen S.P."/>
            <person name="Lan S."/>
            <person name="Tsai W.C."/>
            <person name="Van de Peer Y."/>
            <person name="Liu Z.J."/>
        </authorList>
    </citation>
    <scope>NUCLEOTIDE SEQUENCE [LARGE SCALE GENOMIC DNA]</scope>
    <source>
        <strain evidence="2">Lor288</strain>
    </source>
</reference>
<proteinExistence type="predicted"/>
<organism evidence="2 3">
    <name type="scientific">Platanthera guangdongensis</name>
    <dbReference type="NCBI Taxonomy" id="2320717"/>
    <lineage>
        <taxon>Eukaryota</taxon>
        <taxon>Viridiplantae</taxon>
        <taxon>Streptophyta</taxon>
        <taxon>Embryophyta</taxon>
        <taxon>Tracheophyta</taxon>
        <taxon>Spermatophyta</taxon>
        <taxon>Magnoliopsida</taxon>
        <taxon>Liliopsida</taxon>
        <taxon>Asparagales</taxon>
        <taxon>Orchidaceae</taxon>
        <taxon>Orchidoideae</taxon>
        <taxon>Orchideae</taxon>
        <taxon>Orchidinae</taxon>
        <taxon>Platanthera</taxon>
    </lineage>
</organism>
<evidence type="ECO:0000313" key="2">
    <source>
        <dbReference type="EMBL" id="KAK8970140.1"/>
    </source>
</evidence>
<comment type="caution">
    <text evidence="2">The sequence shown here is derived from an EMBL/GenBank/DDBJ whole genome shotgun (WGS) entry which is preliminary data.</text>
</comment>
<dbReference type="Proteomes" id="UP001412067">
    <property type="component" value="Unassembled WGS sequence"/>
</dbReference>
<feature type="compositionally biased region" description="Polar residues" evidence="1">
    <location>
        <begin position="9"/>
        <end position="31"/>
    </location>
</feature>
<feature type="region of interest" description="Disordered" evidence="1">
    <location>
        <begin position="1"/>
        <end position="49"/>
    </location>
</feature>
<sequence>MSKGGDSWASATAAVQSEEGSGHRSSQQPAQSAMLWNRRSNTGARDGGSLPEWKLNCLCSEQGLLFPNVKGGVHIAGGWF</sequence>
<keyword evidence="3" id="KW-1185">Reference proteome</keyword>
<gene>
    <name evidence="2" type="ORF">KSP40_PGU020414</name>
</gene>
<protein>
    <submittedName>
        <fullName evidence="2">Uncharacterized protein</fullName>
    </submittedName>
</protein>
<evidence type="ECO:0000313" key="3">
    <source>
        <dbReference type="Proteomes" id="UP001412067"/>
    </source>
</evidence>
<accession>A0ABR2N109</accession>
<evidence type="ECO:0000256" key="1">
    <source>
        <dbReference type="SAM" id="MobiDB-lite"/>
    </source>
</evidence>
<dbReference type="EMBL" id="JBBWWR010000002">
    <property type="protein sequence ID" value="KAK8970140.1"/>
    <property type="molecule type" value="Genomic_DNA"/>
</dbReference>
<name>A0ABR2N109_9ASPA</name>